<accession>V3ZT14</accession>
<dbReference type="SMART" id="SM00343">
    <property type="entry name" value="ZnF_C2HC"/>
    <property type="match status" value="2"/>
</dbReference>
<dbReference type="InterPro" id="IPR001878">
    <property type="entry name" value="Znf_CCHC"/>
</dbReference>
<dbReference type="SUPFAM" id="SSF57756">
    <property type="entry name" value="Retrovirus zinc finger-like domains"/>
    <property type="match status" value="1"/>
</dbReference>
<dbReference type="HOGENOM" id="CLU_060421_1_0_1"/>
<proteinExistence type="predicted"/>
<evidence type="ECO:0000313" key="2">
    <source>
        <dbReference type="EMBL" id="ESO87492.1"/>
    </source>
</evidence>
<gene>
    <name evidence="2" type="ORF">LOTGIDRAFT_145975</name>
</gene>
<keyword evidence="3" id="KW-1185">Reference proteome</keyword>
<dbReference type="OMA" id="GGVEHPR"/>
<dbReference type="InterPro" id="IPR036875">
    <property type="entry name" value="Znf_CCHC_sf"/>
</dbReference>
<dbReference type="GO" id="GO:0003690">
    <property type="term" value="F:double-stranded DNA binding"/>
    <property type="evidence" value="ECO:0007669"/>
    <property type="project" value="InterPro"/>
</dbReference>
<protein>
    <recommendedName>
        <fullName evidence="1">CCHC-type domain-containing protein</fullName>
    </recommendedName>
</protein>
<dbReference type="Gene3D" id="4.10.60.10">
    <property type="entry name" value="Zinc finger, CCHC-type"/>
    <property type="match status" value="1"/>
</dbReference>
<feature type="domain" description="CCHC-type" evidence="1">
    <location>
        <begin position="179"/>
        <end position="195"/>
    </location>
</feature>
<dbReference type="GO" id="GO:0008270">
    <property type="term" value="F:zinc ion binding"/>
    <property type="evidence" value="ECO:0007669"/>
    <property type="project" value="InterPro"/>
</dbReference>
<feature type="non-terminal residue" evidence="2">
    <location>
        <position position="251"/>
    </location>
</feature>
<dbReference type="GO" id="GO:0003723">
    <property type="term" value="F:RNA binding"/>
    <property type="evidence" value="ECO:0007669"/>
    <property type="project" value="InterPro"/>
</dbReference>
<dbReference type="PANTHER" id="PTHR22639:SF3">
    <property type="entry name" value="ZINC FINGER CCHC DOMAIN-CONTAINING PROTEIN 3"/>
    <property type="match status" value="1"/>
</dbReference>
<organism evidence="2 3">
    <name type="scientific">Lottia gigantea</name>
    <name type="common">Giant owl limpet</name>
    <dbReference type="NCBI Taxonomy" id="225164"/>
    <lineage>
        <taxon>Eukaryota</taxon>
        <taxon>Metazoa</taxon>
        <taxon>Spiralia</taxon>
        <taxon>Lophotrochozoa</taxon>
        <taxon>Mollusca</taxon>
        <taxon>Gastropoda</taxon>
        <taxon>Patellogastropoda</taxon>
        <taxon>Lottioidea</taxon>
        <taxon>Lottiidae</taxon>
        <taxon>Lottia</taxon>
    </lineage>
</organism>
<dbReference type="PANTHER" id="PTHR22639">
    <property type="entry name" value="GAG-RELATED PROTEIN"/>
    <property type="match status" value="1"/>
</dbReference>
<dbReference type="GO" id="GO:0002218">
    <property type="term" value="P:activation of innate immune response"/>
    <property type="evidence" value="ECO:0007669"/>
    <property type="project" value="InterPro"/>
</dbReference>
<dbReference type="Proteomes" id="UP000030746">
    <property type="component" value="Unassembled WGS sequence"/>
</dbReference>
<dbReference type="AlphaFoldDB" id="V3ZT14"/>
<dbReference type="KEGG" id="lgi:LOTGIDRAFT_145975"/>
<sequence>MDIEEYENLKSGVRHYNKECTVIFRVKDVKKLDINKLIDAVEERIGLGNCYGCVPRNPDIIEVTVDCVNNAIIISDGVEVDSDFLSGEILYSRYMVVSILNLPTYIEDDVIVQKLENFVEVSGPVRRRYYNKFKGCTDGTRYVRCKFPSNITSLPWAFSFETVEGARSFRLIHDNQRKVCRQCLSEDHIFSKCPDTQCRRCRLYGHISADCTAQKCELCRRYNCNCNRHISEEDGRIDENHKDTNKRNEDN</sequence>
<dbReference type="InterPro" id="IPR042509">
    <property type="entry name" value="ZCCHC3"/>
</dbReference>
<dbReference type="OrthoDB" id="6128564at2759"/>
<evidence type="ECO:0000313" key="3">
    <source>
        <dbReference type="Proteomes" id="UP000030746"/>
    </source>
</evidence>
<dbReference type="RefSeq" id="XP_009061819.1">
    <property type="nucleotide sequence ID" value="XM_009063571.1"/>
</dbReference>
<feature type="domain" description="CCHC-type" evidence="1">
    <location>
        <begin position="197"/>
        <end position="213"/>
    </location>
</feature>
<dbReference type="GeneID" id="20235049"/>
<dbReference type="CTD" id="20235049"/>
<dbReference type="EMBL" id="KB202887">
    <property type="protein sequence ID" value="ESO87492.1"/>
    <property type="molecule type" value="Genomic_DNA"/>
</dbReference>
<reference evidence="2 3" key="1">
    <citation type="journal article" date="2013" name="Nature">
        <title>Insights into bilaterian evolution from three spiralian genomes.</title>
        <authorList>
            <person name="Simakov O."/>
            <person name="Marletaz F."/>
            <person name="Cho S.J."/>
            <person name="Edsinger-Gonzales E."/>
            <person name="Havlak P."/>
            <person name="Hellsten U."/>
            <person name="Kuo D.H."/>
            <person name="Larsson T."/>
            <person name="Lv J."/>
            <person name="Arendt D."/>
            <person name="Savage R."/>
            <person name="Osoegawa K."/>
            <person name="de Jong P."/>
            <person name="Grimwood J."/>
            <person name="Chapman J.A."/>
            <person name="Shapiro H."/>
            <person name="Aerts A."/>
            <person name="Otillar R.P."/>
            <person name="Terry A.Y."/>
            <person name="Boore J.L."/>
            <person name="Grigoriev I.V."/>
            <person name="Lindberg D.R."/>
            <person name="Seaver E.C."/>
            <person name="Weisblat D.A."/>
            <person name="Putnam N.H."/>
            <person name="Rokhsar D.S."/>
        </authorList>
    </citation>
    <scope>NUCLEOTIDE SEQUENCE [LARGE SCALE GENOMIC DNA]</scope>
</reference>
<name>V3ZT14_LOTGI</name>
<evidence type="ECO:0000259" key="1">
    <source>
        <dbReference type="SMART" id="SM00343"/>
    </source>
</evidence>